<comment type="function">
    <text evidence="1 8">Catalyzes the NADPH-dependent reduction of beta-ketoacyl-ACP substrates to beta-hydroxyacyl-ACP products, the first reductive step in the elongation cycle of fatty acid biosynthesis.</text>
</comment>
<dbReference type="OrthoDB" id="9788235at2"/>
<dbReference type="SMART" id="SM00822">
    <property type="entry name" value="PKS_KR"/>
    <property type="match status" value="1"/>
</dbReference>
<evidence type="ECO:0000256" key="6">
    <source>
        <dbReference type="PIRSR" id="PIRSR611284-1"/>
    </source>
</evidence>
<reference evidence="10 11" key="1">
    <citation type="submission" date="2018-05" db="EMBL/GenBank/DDBJ databases">
        <title>Genomic Encyclopedia of Type Strains, Phase IV (KMG-IV): sequencing the most valuable type-strain genomes for metagenomic binning, comparative biology and taxonomic classification.</title>
        <authorList>
            <person name="Goeker M."/>
        </authorList>
    </citation>
    <scope>NUCLEOTIDE SEQUENCE [LARGE SCALE GENOMIC DNA]</scope>
    <source>
        <strain evidence="10 11">DSM 28579</strain>
    </source>
</reference>
<dbReference type="InterPro" id="IPR050259">
    <property type="entry name" value="SDR"/>
</dbReference>
<evidence type="ECO:0000256" key="8">
    <source>
        <dbReference type="RuleBase" id="RU366074"/>
    </source>
</evidence>
<dbReference type="EMBL" id="QENZ01000004">
    <property type="protein sequence ID" value="PVX51037.1"/>
    <property type="molecule type" value="Genomic_DNA"/>
</dbReference>
<keyword evidence="8" id="KW-0276">Fatty acid metabolism</keyword>
<evidence type="ECO:0000256" key="1">
    <source>
        <dbReference type="ARBA" id="ARBA00002607"/>
    </source>
</evidence>
<evidence type="ECO:0000256" key="3">
    <source>
        <dbReference type="ARBA" id="ARBA00022857"/>
    </source>
</evidence>
<evidence type="ECO:0000256" key="7">
    <source>
        <dbReference type="PIRSR" id="PIRSR611284-2"/>
    </source>
</evidence>
<dbReference type="PANTHER" id="PTHR42879:SF2">
    <property type="entry name" value="3-OXOACYL-[ACYL-CARRIER-PROTEIN] REDUCTASE FABG"/>
    <property type="match status" value="1"/>
</dbReference>
<dbReference type="InterPro" id="IPR011284">
    <property type="entry name" value="3oxo_ACP_reduc"/>
</dbReference>
<feature type="binding site" evidence="7">
    <location>
        <position position="91"/>
    </location>
    <ligand>
        <name>NADP(+)</name>
        <dbReference type="ChEBI" id="CHEBI:58349"/>
    </ligand>
</feature>
<evidence type="ECO:0000259" key="9">
    <source>
        <dbReference type="SMART" id="SM00822"/>
    </source>
</evidence>
<dbReference type="NCBIfam" id="TIGR01830">
    <property type="entry name" value="3oxo_ACP_reduc"/>
    <property type="match status" value="1"/>
</dbReference>
<comment type="similarity">
    <text evidence="2 8">Belongs to the short-chain dehydrogenases/reductases (SDR) family.</text>
</comment>
<keyword evidence="3 7" id="KW-0521">NADP</keyword>
<accession>A0A7L4UQ72</accession>
<feature type="binding site" evidence="7">
    <location>
        <begin position="13"/>
        <end position="16"/>
    </location>
    <ligand>
        <name>NADP(+)</name>
        <dbReference type="ChEBI" id="CHEBI:58349"/>
    </ligand>
</feature>
<dbReference type="NCBIfam" id="NF009466">
    <property type="entry name" value="PRK12826.1-2"/>
    <property type="match status" value="1"/>
</dbReference>
<keyword evidence="8" id="KW-0275">Fatty acid biosynthesis</keyword>
<name>A0A7L4UQ72_BALHA</name>
<dbReference type="Pfam" id="PF13561">
    <property type="entry name" value="adh_short_C2"/>
    <property type="match status" value="1"/>
</dbReference>
<dbReference type="InterPro" id="IPR020904">
    <property type="entry name" value="Sc_DH/Rdtase_CS"/>
</dbReference>
<dbReference type="Proteomes" id="UP000251835">
    <property type="component" value="Unassembled WGS sequence"/>
</dbReference>
<gene>
    <name evidence="10" type="ORF">C7377_1370</name>
</gene>
<dbReference type="PROSITE" id="PS00061">
    <property type="entry name" value="ADH_SHORT"/>
    <property type="match status" value="1"/>
</dbReference>
<comment type="subunit">
    <text evidence="8">Homotetramer.</text>
</comment>
<feature type="active site" description="Proton acceptor" evidence="6">
    <location>
        <position position="156"/>
    </location>
</feature>
<dbReference type="EC" id="1.1.1.100" evidence="8"/>
<dbReference type="InterPro" id="IPR036291">
    <property type="entry name" value="NAD(P)-bd_dom_sf"/>
</dbReference>
<dbReference type="UniPathway" id="UPA00094"/>
<dbReference type="Gene3D" id="3.40.50.720">
    <property type="entry name" value="NAD(P)-binding Rossmann-like Domain"/>
    <property type="match status" value="1"/>
</dbReference>
<protein>
    <recommendedName>
        <fullName evidence="8">3-oxoacyl-[acyl-carrier-protein] reductase</fullName>
        <ecNumber evidence="8">1.1.1.100</ecNumber>
    </recommendedName>
</protein>
<organism evidence="10 11">
    <name type="scientific">Balneicella halophila</name>
    <dbReference type="NCBI Taxonomy" id="1537566"/>
    <lineage>
        <taxon>Bacteria</taxon>
        <taxon>Pseudomonadati</taxon>
        <taxon>Bacteroidota</taxon>
        <taxon>Bacteroidia</taxon>
        <taxon>Bacteroidales</taxon>
        <taxon>Balneicellaceae</taxon>
        <taxon>Balneicella</taxon>
    </lineage>
</organism>
<keyword evidence="4 8" id="KW-0560">Oxidoreductase</keyword>
<dbReference type="NCBIfam" id="NF005559">
    <property type="entry name" value="PRK07231.1"/>
    <property type="match status" value="1"/>
</dbReference>
<dbReference type="AlphaFoldDB" id="A0A7L4UQ72"/>
<dbReference type="CDD" id="cd05333">
    <property type="entry name" value="BKR_SDR_c"/>
    <property type="match status" value="1"/>
</dbReference>
<sequence>MNLLDGKVALITGGSRGIGKGIAIAMAQQGAAIAFTATSLSEKTLETEKELLSIGCKVKAYASNAADLKATENTVSEVLKDFGQIDILVNNAGITKDTLMLRMSEEQWDDVIATNLKSVFNYTKAVQKTMLKQRAGSIINMSSVVGINGNAGQANYAASKAGIIGFTKSIAKEFGARGIRANVIAPGFIQTEMTEKLPDSVKSQWIDMVPLKRFGDVKDVANTVIFLASDMSAYITGQTISVCGGMI</sequence>
<comment type="catalytic activity">
    <reaction evidence="5 8">
        <text>a (3R)-hydroxyacyl-[ACP] + NADP(+) = a 3-oxoacyl-[ACP] + NADPH + H(+)</text>
        <dbReference type="Rhea" id="RHEA:17397"/>
        <dbReference type="Rhea" id="RHEA-COMP:9916"/>
        <dbReference type="Rhea" id="RHEA-COMP:9945"/>
        <dbReference type="ChEBI" id="CHEBI:15378"/>
        <dbReference type="ChEBI" id="CHEBI:57783"/>
        <dbReference type="ChEBI" id="CHEBI:58349"/>
        <dbReference type="ChEBI" id="CHEBI:78776"/>
        <dbReference type="ChEBI" id="CHEBI:78827"/>
        <dbReference type="EC" id="1.1.1.100"/>
    </reaction>
</comment>
<comment type="caution">
    <text evidence="10">The sequence shown here is derived from an EMBL/GenBank/DDBJ whole genome shotgun (WGS) entry which is preliminary data.</text>
</comment>
<proteinExistence type="inferred from homology"/>
<dbReference type="PANTHER" id="PTHR42879">
    <property type="entry name" value="3-OXOACYL-(ACYL-CARRIER-PROTEIN) REDUCTASE"/>
    <property type="match status" value="1"/>
</dbReference>
<dbReference type="InterPro" id="IPR002347">
    <property type="entry name" value="SDR_fam"/>
</dbReference>
<feature type="binding site" evidence="7">
    <location>
        <position position="189"/>
    </location>
    <ligand>
        <name>NADP(+)</name>
        <dbReference type="ChEBI" id="CHEBI:58349"/>
    </ligand>
</feature>
<feature type="binding site" evidence="7">
    <location>
        <position position="38"/>
    </location>
    <ligand>
        <name>NADP(+)</name>
        <dbReference type="ChEBI" id="CHEBI:58349"/>
    </ligand>
</feature>
<evidence type="ECO:0000256" key="4">
    <source>
        <dbReference type="ARBA" id="ARBA00023002"/>
    </source>
</evidence>
<dbReference type="FunFam" id="3.40.50.720:FF:000115">
    <property type="entry name" value="3-oxoacyl-[acyl-carrier-protein] reductase FabG"/>
    <property type="match status" value="1"/>
</dbReference>
<dbReference type="RefSeq" id="WP_116496578.1">
    <property type="nucleotide sequence ID" value="NZ_QENZ01000004.1"/>
</dbReference>
<dbReference type="InterPro" id="IPR057326">
    <property type="entry name" value="KR_dom"/>
</dbReference>
<dbReference type="PRINTS" id="PR00081">
    <property type="entry name" value="GDHRDH"/>
</dbReference>
<dbReference type="PRINTS" id="PR00080">
    <property type="entry name" value="SDRFAMILY"/>
</dbReference>
<feature type="binding site" evidence="7">
    <location>
        <begin position="156"/>
        <end position="160"/>
    </location>
    <ligand>
        <name>NADP(+)</name>
        <dbReference type="ChEBI" id="CHEBI:58349"/>
    </ligand>
</feature>
<evidence type="ECO:0000256" key="2">
    <source>
        <dbReference type="ARBA" id="ARBA00006484"/>
    </source>
</evidence>
<keyword evidence="8" id="KW-0443">Lipid metabolism</keyword>
<comment type="pathway">
    <text evidence="8">Lipid metabolism; fatty acid biosynthesis.</text>
</comment>
<evidence type="ECO:0000256" key="5">
    <source>
        <dbReference type="ARBA" id="ARBA00048508"/>
    </source>
</evidence>
<evidence type="ECO:0000313" key="10">
    <source>
        <dbReference type="EMBL" id="PVX51037.1"/>
    </source>
</evidence>
<dbReference type="GO" id="GO:0051287">
    <property type="term" value="F:NAD binding"/>
    <property type="evidence" value="ECO:0007669"/>
    <property type="project" value="UniProtKB-UniRule"/>
</dbReference>
<evidence type="ECO:0000313" key="11">
    <source>
        <dbReference type="Proteomes" id="UP000251835"/>
    </source>
</evidence>
<keyword evidence="8" id="KW-0444">Lipid biosynthesis</keyword>
<dbReference type="GO" id="GO:0006633">
    <property type="term" value="P:fatty acid biosynthetic process"/>
    <property type="evidence" value="ECO:0007669"/>
    <property type="project" value="UniProtKB-UniPathway"/>
</dbReference>
<dbReference type="GO" id="GO:0004316">
    <property type="term" value="F:3-oxoacyl-[acyl-carrier-protein] reductase (NADPH) activity"/>
    <property type="evidence" value="ECO:0007669"/>
    <property type="project" value="UniProtKB-UniRule"/>
</dbReference>
<feature type="domain" description="Ketoreductase" evidence="9">
    <location>
        <begin position="7"/>
        <end position="192"/>
    </location>
</feature>
<keyword evidence="11" id="KW-1185">Reference proteome</keyword>
<dbReference type="SUPFAM" id="SSF51735">
    <property type="entry name" value="NAD(P)-binding Rossmann-fold domains"/>
    <property type="match status" value="1"/>
</dbReference>